<dbReference type="InterPro" id="IPR013249">
    <property type="entry name" value="RNA_pol_sigma70_r4_t2"/>
</dbReference>
<evidence type="ECO:0000259" key="5">
    <source>
        <dbReference type="Pfam" id="PF04542"/>
    </source>
</evidence>
<keyword evidence="8" id="KW-1185">Reference proteome</keyword>
<dbReference type="EMBL" id="SSMC01000001">
    <property type="protein sequence ID" value="THD69376.1"/>
    <property type="molecule type" value="Genomic_DNA"/>
</dbReference>
<evidence type="ECO:0000259" key="6">
    <source>
        <dbReference type="Pfam" id="PF08281"/>
    </source>
</evidence>
<dbReference type="RefSeq" id="WP_136334866.1">
    <property type="nucleotide sequence ID" value="NZ_QXMP01000001.1"/>
</dbReference>
<dbReference type="SUPFAM" id="SSF88946">
    <property type="entry name" value="Sigma2 domain of RNA polymerase sigma factors"/>
    <property type="match status" value="1"/>
</dbReference>
<name>A0A4S3M2S8_9FLAO</name>
<dbReference type="InterPro" id="IPR007627">
    <property type="entry name" value="RNA_pol_sigma70_r2"/>
</dbReference>
<dbReference type="GO" id="GO:0016987">
    <property type="term" value="F:sigma factor activity"/>
    <property type="evidence" value="ECO:0007669"/>
    <property type="project" value="UniProtKB-KW"/>
</dbReference>
<dbReference type="InterPro" id="IPR036388">
    <property type="entry name" value="WH-like_DNA-bd_sf"/>
</dbReference>
<comment type="caution">
    <text evidence="7">The sequence shown here is derived from an EMBL/GenBank/DDBJ whole genome shotgun (WGS) entry which is preliminary data.</text>
</comment>
<accession>A0A4S3M2S8</accession>
<dbReference type="GO" id="GO:0003677">
    <property type="term" value="F:DNA binding"/>
    <property type="evidence" value="ECO:0007669"/>
    <property type="project" value="InterPro"/>
</dbReference>
<dbReference type="AlphaFoldDB" id="A0A4S3M2S8"/>
<dbReference type="PANTHER" id="PTHR43133:SF46">
    <property type="entry name" value="RNA POLYMERASE SIGMA-70 FACTOR ECF SUBFAMILY"/>
    <property type="match status" value="1"/>
</dbReference>
<evidence type="ECO:0000256" key="3">
    <source>
        <dbReference type="ARBA" id="ARBA00023082"/>
    </source>
</evidence>
<dbReference type="Gene3D" id="1.10.10.10">
    <property type="entry name" value="Winged helix-like DNA-binding domain superfamily/Winged helix DNA-binding domain"/>
    <property type="match status" value="1"/>
</dbReference>
<keyword evidence="4" id="KW-0804">Transcription</keyword>
<dbReference type="InterPro" id="IPR013325">
    <property type="entry name" value="RNA_pol_sigma_r2"/>
</dbReference>
<keyword evidence="2" id="KW-0805">Transcription regulation</keyword>
<dbReference type="PANTHER" id="PTHR43133">
    <property type="entry name" value="RNA POLYMERASE ECF-TYPE SIGMA FACTO"/>
    <property type="match status" value="1"/>
</dbReference>
<dbReference type="InterPro" id="IPR014284">
    <property type="entry name" value="RNA_pol_sigma-70_dom"/>
</dbReference>
<dbReference type="Proteomes" id="UP000305939">
    <property type="component" value="Unassembled WGS sequence"/>
</dbReference>
<dbReference type="GO" id="GO:0006352">
    <property type="term" value="P:DNA-templated transcription initiation"/>
    <property type="evidence" value="ECO:0007669"/>
    <property type="project" value="InterPro"/>
</dbReference>
<evidence type="ECO:0000256" key="4">
    <source>
        <dbReference type="ARBA" id="ARBA00023163"/>
    </source>
</evidence>
<keyword evidence="3" id="KW-0731">Sigma factor</keyword>
<proteinExistence type="inferred from homology"/>
<dbReference type="InterPro" id="IPR013324">
    <property type="entry name" value="RNA_pol_sigma_r3/r4-like"/>
</dbReference>
<evidence type="ECO:0000313" key="8">
    <source>
        <dbReference type="Proteomes" id="UP000305939"/>
    </source>
</evidence>
<dbReference type="OrthoDB" id="1056775at2"/>
<organism evidence="7 8">
    <name type="scientific">Robertkochia marina</name>
    <dbReference type="NCBI Taxonomy" id="1227945"/>
    <lineage>
        <taxon>Bacteria</taxon>
        <taxon>Pseudomonadati</taxon>
        <taxon>Bacteroidota</taxon>
        <taxon>Flavobacteriia</taxon>
        <taxon>Flavobacteriales</taxon>
        <taxon>Flavobacteriaceae</taxon>
        <taxon>Robertkochia</taxon>
    </lineage>
</organism>
<dbReference type="CDD" id="cd06171">
    <property type="entry name" value="Sigma70_r4"/>
    <property type="match status" value="1"/>
</dbReference>
<dbReference type="SUPFAM" id="SSF88659">
    <property type="entry name" value="Sigma3 and sigma4 domains of RNA polymerase sigma factors"/>
    <property type="match status" value="1"/>
</dbReference>
<dbReference type="Gene3D" id="1.10.1740.10">
    <property type="match status" value="1"/>
</dbReference>
<comment type="similarity">
    <text evidence="1">Belongs to the sigma-70 factor family. ECF subfamily.</text>
</comment>
<evidence type="ECO:0000256" key="1">
    <source>
        <dbReference type="ARBA" id="ARBA00010641"/>
    </source>
</evidence>
<sequence>MQLKNLVARCKKRDRKAQEQLYRIYGDKLYTLCLRYSRNRREAEDNLQDSFIRIFDRIDQYKFKGSFEGWLRRVTLTTVLQKYRQDGVLELVGTQELPETEEAGVEHENIDLAQLLRFVQELPDQYRITFSLYVLDDYSHKEIAAMLNISEGTSKSNLARGKALLRKRINEIKEVIKSTN</sequence>
<gene>
    <name evidence="7" type="ORF">E7Z59_03350</name>
</gene>
<evidence type="ECO:0000313" key="7">
    <source>
        <dbReference type="EMBL" id="THD69376.1"/>
    </source>
</evidence>
<evidence type="ECO:0000256" key="2">
    <source>
        <dbReference type="ARBA" id="ARBA00023015"/>
    </source>
</evidence>
<dbReference type="InterPro" id="IPR039425">
    <property type="entry name" value="RNA_pol_sigma-70-like"/>
</dbReference>
<reference evidence="7 8" key="1">
    <citation type="submission" date="2019-04" db="EMBL/GenBank/DDBJ databases">
        <title>Draft genome sequence of Robertkochia marina CC-AMO-30D.</title>
        <authorList>
            <person name="Hameed A."/>
            <person name="Lin S.-Y."/>
            <person name="Shahina M."/>
            <person name="Lai W.-A."/>
            <person name="Young C.-C."/>
        </authorList>
    </citation>
    <scope>NUCLEOTIDE SEQUENCE [LARGE SCALE GENOMIC DNA]</scope>
    <source>
        <strain evidence="7 8">CC-AMO-30D</strain>
    </source>
</reference>
<dbReference type="Pfam" id="PF08281">
    <property type="entry name" value="Sigma70_r4_2"/>
    <property type="match status" value="1"/>
</dbReference>
<dbReference type="Pfam" id="PF04542">
    <property type="entry name" value="Sigma70_r2"/>
    <property type="match status" value="1"/>
</dbReference>
<dbReference type="NCBIfam" id="TIGR02937">
    <property type="entry name" value="sigma70-ECF"/>
    <property type="match status" value="1"/>
</dbReference>
<feature type="domain" description="RNA polymerase sigma factor 70 region 4 type 2" evidence="6">
    <location>
        <begin position="113"/>
        <end position="165"/>
    </location>
</feature>
<feature type="domain" description="RNA polymerase sigma-70 region 2" evidence="5">
    <location>
        <begin position="21"/>
        <end position="85"/>
    </location>
</feature>
<protein>
    <submittedName>
        <fullName evidence="7">RNA polymerase sigma factor</fullName>
    </submittedName>
</protein>